<reference evidence="3" key="1">
    <citation type="submission" date="2021-01" db="EMBL/GenBank/DDBJ databases">
        <authorList>
            <person name="Kaushik A."/>
        </authorList>
    </citation>
    <scope>NUCLEOTIDE SEQUENCE</scope>
    <source>
        <strain evidence="3">AG4-RS23</strain>
    </source>
</reference>
<proteinExistence type="predicted"/>
<evidence type="ECO:0000256" key="1">
    <source>
        <dbReference type="SAM" id="MobiDB-lite"/>
    </source>
</evidence>
<dbReference type="PANTHER" id="PTHR38248">
    <property type="entry name" value="FUNK1 6"/>
    <property type="match status" value="1"/>
</dbReference>
<sequence>MDFYLEDEMRGAIFCDPHFVNDFLSIKNEQQTLLQKELDRIPEDIQNKLNDSITTEYGMYRPILNVLQSIKGAVDTVRNARNLGSLGTSIHDSHTMAIPGDDPDTQLLKPDLVLFESDDPSRHHWETLMMPIEVKSKLTYRKVAMKQLARYARAVFAHQIHRRHLYGIVICKWAATFARFDRSGIVHSEPIDMRHSANEFQQAFAGLMMLDRTEFGYDPAFTTKYTPGTQLEYYVDLPAAAFPSGDTGLDQDMEAGPDIGLGAASAHQTPVSRNLPPRRFKVIDRLYHRKSIRGRATIVLRLREVRKNTDRQEPGSTSVPRRTHSRTRLEREEPGWEEVPGTCEYALKLMWRDPNKQMEGEILKQLEGDYGVVQCQWYSDILRWDANCHEPGATSCKVCNDATPVQVVAQQANNLGDLCVQIAQEDDDKEPQYVEVDTDSLIGEPYEHRKVRIYSWTLFSTVGKLLWKADTPREFLEAVLDAMLGYWQVVNRGVLHRDISDGNVLIGESGQRYERNWKPERGSTGPEESQQKSDVDNHSLVESRRLAEETIARLGRDPRGFLSDFDLATTHSGMKDELHKLSVKRDRGIDSRTHDGYDIADTGPDAKRLKRDEDPSGLPPNPSLATKSRHQAYKLIDFRTGTPTFMSARVLLVGFGTPYKHHFMDDLESFFWLIFWCVIQHTDPPSDKTGRINQPTETAQDLLQQLDRADSEFKTLGMTKKALLIQCSDGGQDLPPSIVDELKRCQNSWATNPAIVYVIVRLGFRFYNLYVDRSQLSKCTPADEFPKLIGIIADGLKCL</sequence>
<evidence type="ECO:0000313" key="3">
    <source>
        <dbReference type="EMBL" id="CAE6498770.1"/>
    </source>
</evidence>
<dbReference type="Gene3D" id="1.10.510.10">
    <property type="entry name" value="Transferase(Phosphotransferase) domain 1"/>
    <property type="match status" value="1"/>
</dbReference>
<evidence type="ECO:0000313" key="4">
    <source>
        <dbReference type="Proteomes" id="UP000663861"/>
    </source>
</evidence>
<dbReference type="InterPro" id="IPR040976">
    <property type="entry name" value="Pkinase_fungal"/>
</dbReference>
<dbReference type="InterPro" id="IPR011009">
    <property type="entry name" value="Kinase-like_dom_sf"/>
</dbReference>
<feature type="region of interest" description="Disordered" evidence="1">
    <location>
        <begin position="515"/>
        <end position="541"/>
    </location>
</feature>
<feature type="domain" description="Fungal-type protein kinase" evidence="2">
    <location>
        <begin position="631"/>
        <end position="677"/>
    </location>
</feature>
<evidence type="ECO:0000259" key="2">
    <source>
        <dbReference type="Pfam" id="PF17667"/>
    </source>
</evidence>
<organism evidence="3 4">
    <name type="scientific">Rhizoctonia solani</name>
    <dbReference type="NCBI Taxonomy" id="456999"/>
    <lineage>
        <taxon>Eukaryota</taxon>
        <taxon>Fungi</taxon>
        <taxon>Dikarya</taxon>
        <taxon>Basidiomycota</taxon>
        <taxon>Agaricomycotina</taxon>
        <taxon>Agaricomycetes</taxon>
        <taxon>Cantharellales</taxon>
        <taxon>Ceratobasidiaceae</taxon>
        <taxon>Rhizoctonia</taxon>
    </lineage>
</organism>
<dbReference type="SUPFAM" id="SSF56112">
    <property type="entry name" value="Protein kinase-like (PK-like)"/>
    <property type="match status" value="1"/>
</dbReference>
<feature type="domain" description="Fungal-type protein kinase" evidence="2">
    <location>
        <begin position="109"/>
        <end position="572"/>
    </location>
</feature>
<accession>A0A8H3D0G0</accession>
<feature type="region of interest" description="Disordered" evidence="1">
    <location>
        <begin position="592"/>
        <end position="626"/>
    </location>
</feature>
<feature type="compositionally biased region" description="Basic and acidic residues" evidence="1">
    <location>
        <begin position="604"/>
        <end position="614"/>
    </location>
</feature>
<dbReference type="Pfam" id="PF17667">
    <property type="entry name" value="Pkinase_fungal"/>
    <property type="match status" value="2"/>
</dbReference>
<dbReference type="EMBL" id="CAJMWY010003092">
    <property type="protein sequence ID" value="CAE6498770.1"/>
    <property type="molecule type" value="Genomic_DNA"/>
</dbReference>
<name>A0A8H3D0G0_9AGAM</name>
<comment type="caution">
    <text evidence="3">The sequence shown here is derived from an EMBL/GenBank/DDBJ whole genome shotgun (WGS) entry which is preliminary data.</text>
</comment>
<dbReference type="Proteomes" id="UP000663861">
    <property type="component" value="Unassembled WGS sequence"/>
</dbReference>
<feature type="compositionally biased region" description="Basic and acidic residues" evidence="1">
    <location>
        <begin position="529"/>
        <end position="541"/>
    </location>
</feature>
<dbReference type="AlphaFoldDB" id="A0A8H3D0G0"/>
<gene>
    <name evidence="3" type="ORF">RDB_LOCUS119959</name>
</gene>
<protein>
    <recommendedName>
        <fullName evidence="2">Fungal-type protein kinase domain-containing protein</fullName>
    </recommendedName>
</protein>
<feature type="region of interest" description="Disordered" evidence="1">
    <location>
        <begin position="307"/>
        <end position="335"/>
    </location>
</feature>
<dbReference type="PANTHER" id="PTHR38248:SF2">
    <property type="entry name" value="FUNK1 11"/>
    <property type="match status" value="1"/>
</dbReference>